<dbReference type="RefSeq" id="WP_214058848.1">
    <property type="nucleotide sequence ID" value="NZ_BAAAHS010000163.1"/>
</dbReference>
<evidence type="ECO:0000256" key="3">
    <source>
        <dbReference type="ARBA" id="ARBA00010742"/>
    </source>
</evidence>
<evidence type="ECO:0000256" key="6">
    <source>
        <dbReference type="ARBA" id="ARBA00022519"/>
    </source>
</evidence>
<dbReference type="PANTHER" id="PTHR30024:SF47">
    <property type="entry name" value="TAURINE-BINDING PERIPLASMIC PROTEIN"/>
    <property type="match status" value="1"/>
</dbReference>
<accession>A0ABX8EFW5</accession>
<dbReference type="Proteomes" id="UP000679307">
    <property type="component" value="Chromosome"/>
</dbReference>
<dbReference type="CDD" id="cd13553">
    <property type="entry name" value="PBP2_NrtA_CpmA_like"/>
    <property type="match status" value="1"/>
</dbReference>
<comment type="similarity">
    <text evidence="3">Belongs to the bacterial solute-binding protein SsuA/TauA family.</text>
</comment>
<evidence type="ECO:0000313" key="9">
    <source>
        <dbReference type="EMBL" id="QVT79379.1"/>
    </source>
</evidence>
<evidence type="ECO:0000256" key="8">
    <source>
        <dbReference type="ARBA" id="ARBA00023136"/>
    </source>
</evidence>
<sequence length="360" mass="37523">MNLSPSTSRRRPRHVATLATTVVLVLGLAACGGDSDASSSGSEDGGEVRLGYFPNLTHGTPLVGLSEGFYEDALAEDGATLVAQDFNSGTDTIEALLGGGLDATYIGPSPTVTAFAQSGGEGVRVIAGATSGGAALVVQSEIETIEDLRGEIVATPSVGNTQDIAARAYFQEEGFETDTDGGGDISILGQDNSVTVQAFQQGDIAGAWVPEPYVAILTDAGGKVLLDEAELWPEGQFVTTQLIVRTEFLEEEPDLVADLLNAHVESTSFINDNPDEAKTIIGEQLLELTQSELPAETLTSAFDSLTFTNDPLASTLVESAADAESVEVIEPIEADLADLYDLDPLNEILAEAGEEEVTGP</sequence>
<reference evidence="9 10" key="1">
    <citation type="submission" date="2021-05" db="EMBL/GenBank/DDBJ databases">
        <title>Complete genome of Nocardioides aquaticus KCTC 9944T isolated from meromictic and hypersaline Ekho Lake, Antarctica.</title>
        <authorList>
            <person name="Hwang K."/>
            <person name="Kim K.M."/>
            <person name="Choe H."/>
        </authorList>
    </citation>
    <scope>NUCLEOTIDE SEQUENCE [LARGE SCALE GENOMIC DNA]</scope>
    <source>
        <strain evidence="9 10">KCTC 9944</strain>
    </source>
</reference>
<dbReference type="EMBL" id="CP075371">
    <property type="protein sequence ID" value="QVT79379.1"/>
    <property type="molecule type" value="Genomic_DNA"/>
</dbReference>
<gene>
    <name evidence="9" type="primary">tauA</name>
    <name evidence="9" type="ORF">ENKNEFLB_01760</name>
</gene>
<keyword evidence="4" id="KW-0813">Transport</keyword>
<evidence type="ECO:0000256" key="4">
    <source>
        <dbReference type="ARBA" id="ARBA00022448"/>
    </source>
</evidence>
<organism evidence="9 10">
    <name type="scientific">Nocardioides aquaticus</name>
    <dbReference type="NCBI Taxonomy" id="160826"/>
    <lineage>
        <taxon>Bacteria</taxon>
        <taxon>Bacillati</taxon>
        <taxon>Actinomycetota</taxon>
        <taxon>Actinomycetes</taxon>
        <taxon>Propionibacteriales</taxon>
        <taxon>Nocardioidaceae</taxon>
        <taxon>Nocardioides</taxon>
    </lineage>
</organism>
<keyword evidence="8" id="KW-0472">Membrane</keyword>
<evidence type="ECO:0000256" key="1">
    <source>
        <dbReference type="ARBA" id="ARBA00004418"/>
    </source>
</evidence>
<name>A0ABX8EFW5_9ACTN</name>
<comment type="subcellular location">
    <subcellularLocation>
        <location evidence="2">Cell inner membrane</location>
    </subcellularLocation>
    <subcellularLocation>
        <location evidence="1">Periplasm</location>
    </subcellularLocation>
</comment>
<dbReference type="Pfam" id="PF13379">
    <property type="entry name" value="NMT1_2"/>
    <property type="match status" value="1"/>
</dbReference>
<evidence type="ECO:0000256" key="5">
    <source>
        <dbReference type="ARBA" id="ARBA00022475"/>
    </source>
</evidence>
<protein>
    <submittedName>
        <fullName evidence="9">Taurine-binding periplasmic protein</fullName>
    </submittedName>
</protein>
<evidence type="ECO:0000256" key="7">
    <source>
        <dbReference type="ARBA" id="ARBA00022729"/>
    </source>
</evidence>
<evidence type="ECO:0000256" key="2">
    <source>
        <dbReference type="ARBA" id="ARBA00004533"/>
    </source>
</evidence>
<keyword evidence="6" id="KW-0997">Cell inner membrane</keyword>
<proteinExistence type="inferred from homology"/>
<dbReference type="PANTHER" id="PTHR30024">
    <property type="entry name" value="ALIPHATIC SULFONATES-BINDING PROTEIN-RELATED"/>
    <property type="match status" value="1"/>
</dbReference>
<dbReference type="SUPFAM" id="SSF53850">
    <property type="entry name" value="Periplasmic binding protein-like II"/>
    <property type="match status" value="1"/>
</dbReference>
<evidence type="ECO:0000313" key="10">
    <source>
        <dbReference type="Proteomes" id="UP000679307"/>
    </source>
</evidence>
<keyword evidence="5" id="KW-1003">Cell membrane</keyword>
<dbReference type="Gene3D" id="3.40.190.10">
    <property type="entry name" value="Periplasmic binding protein-like II"/>
    <property type="match status" value="2"/>
</dbReference>
<dbReference type="InterPro" id="IPR044527">
    <property type="entry name" value="NrtA/CpmA_ABC-bd_dom"/>
</dbReference>
<keyword evidence="10" id="KW-1185">Reference proteome</keyword>
<keyword evidence="7" id="KW-0732">Signal</keyword>